<dbReference type="OMA" id="KMVYDEA"/>
<evidence type="ECO:0000256" key="6">
    <source>
        <dbReference type="SAM" id="MobiDB-lite"/>
    </source>
</evidence>
<proteinExistence type="inferred from homology"/>
<evidence type="ECO:0000256" key="3">
    <source>
        <dbReference type="ARBA" id="ARBA00022517"/>
    </source>
</evidence>
<comment type="function">
    <text evidence="5">Involved in ribosomal large subunit assembly.</text>
</comment>
<comment type="subcellular location">
    <subcellularLocation>
        <location evidence="1 5">Nucleus</location>
    </subcellularLocation>
</comment>
<dbReference type="Pfam" id="PF04939">
    <property type="entry name" value="RRS1"/>
    <property type="match status" value="1"/>
</dbReference>
<evidence type="ECO:0000313" key="7">
    <source>
        <dbReference type="EMBL" id="EMR70167.1"/>
    </source>
</evidence>
<reference evidence="8" key="1">
    <citation type="journal article" date="2013" name="Genome Announc.">
        <title>Draft genome sequence of the grapevine dieback fungus Eutypa lata UCR-EL1.</title>
        <authorList>
            <person name="Blanco-Ulate B."/>
            <person name="Rolshausen P.E."/>
            <person name="Cantu D."/>
        </authorList>
    </citation>
    <scope>NUCLEOTIDE SEQUENCE [LARGE SCALE GENOMIC DNA]</scope>
    <source>
        <strain evidence="8">UCR-EL1</strain>
    </source>
</reference>
<dbReference type="OrthoDB" id="28455at2759"/>
<keyword evidence="3 5" id="KW-0690">Ribosome biogenesis</keyword>
<evidence type="ECO:0000256" key="4">
    <source>
        <dbReference type="ARBA" id="ARBA00023242"/>
    </source>
</evidence>
<dbReference type="InterPro" id="IPR007023">
    <property type="entry name" value="Ribosom_reg"/>
</dbReference>
<feature type="compositionally biased region" description="Basic residues" evidence="6">
    <location>
        <begin position="189"/>
        <end position="198"/>
    </location>
</feature>
<dbReference type="GO" id="GO:0042254">
    <property type="term" value="P:ribosome biogenesis"/>
    <property type="evidence" value="ECO:0007669"/>
    <property type="project" value="UniProtKB-KW"/>
</dbReference>
<protein>
    <recommendedName>
        <fullName evidence="5">Ribosome biogenesis regulatory protein</fullName>
    </recommendedName>
</protein>
<evidence type="ECO:0000256" key="1">
    <source>
        <dbReference type="ARBA" id="ARBA00004123"/>
    </source>
</evidence>
<feature type="region of interest" description="Disordered" evidence="6">
    <location>
        <begin position="108"/>
        <end position="198"/>
    </location>
</feature>
<dbReference type="eggNOG" id="KOG1765">
    <property type="taxonomic scope" value="Eukaryota"/>
</dbReference>
<sequence length="198" mass="21095">MAATAKTKLDVAVNKPTPYTFDLGLLLANDPNPLNTSSADPSAPLEERLSAVARDGAQALINQLLTTTPLASTTDGVLLTLPATTTPLPREKPLPAAKETTKWEKFAARKGIKPKTREQRSLKNRSFNEETGEWERTWGHDRGGKATDRRRARDEGAVQRDWLVEVDENGEPEGASGGGGGGGGAKGAKGAKGKKRKA</sequence>
<evidence type="ECO:0000256" key="5">
    <source>
        <dbReference type="RuleBase" id="RU364132"/>
    </source>
</evidence>
<feature type="compositionally biased region" description="Basic and acidic residues" evidence="6">
    <location>
        <begin position="133"/>
        <end position="158"/>
    </location>
</feature>
<dbReference type="EMBL" id="KB705934">
    <property type="protein sequence ID" value="EMR70167.1"/>
    <property type="molecule type" value="Genomic_DNA"/>
</dbReference>
<dbReference type="STRING" id="1287681.M7T0X4"/>
<evidence type="ECO:0000256" key="2">
    <source>
        <dbReference type="ARBA" id="ARBA00010077"/>
    </source>
</evidence>
<dbReference type="HOGENOM" id="CLU_065163_2_0_1"/>
<dbReference type="KEGG" id="ela:UCREL1_2803"/>
<name>M7T0X4_EUTLA</name>
<organism evidence="7 8">
    <name type="scientific">Eutypa lata (strain UCR-EL1)</name>
    <name type="common">Grapevine dieback disease fungus</name>
    <name type="synonym">Eutypa armeniacae</name>
    <dbReference type="NCBI Taxonomy" id="1287681"/>
    <lineage>
        <taxon>Eukaryota</taxon>
        <taxon>Fungi</taxon>
        <taxon>Dikarya</taxon>
        <taxon>Ascomycota</taxon>
        <taxon>Pezizomycotina</taxon>
        <taxon>Sordariomycetes</taxon>
        <taxon>Xylariomycetidae</taxon>
        <taxon>Xylariales</taxon>
        <taxon>Diatrypaceae</taxon>
        <taxon>Eutypa</taxon>
    </lineage>
</organism>
<dbReference type="AlphaFoldDB" id="M7T0X4"/>
<feature type="compositionally biased region" description="Gly residues" evidence="6">
    <location>
        <begin position="175"/>
        <end position="187"/>
    </location>
</feature>
<evidence type="ECO:0000313" key="8">
    <source>
        <dbReference type="Proteomes" id="UP000012174"/>
    </source>
</evidence>
<gene>
    <name evidence="7" type="ORF">UCREL1_2803</name>
</gene>
<dbReference type="GO" id="GO:0005634">
    <property type="term" value="C:nucleus"/>
    <property type="evidence" value="ECO:0007669"/>
    <property type="project" value="UniProtKB-SubCell"/>
</dbReference>
<keyword evidence="4 5" id="KW-0539">Nucleus</keyword>
<comment type="similarity">
    <text evidence="2 5">Belongs to the RRS1 family.</text>
</comment>
<accession>M7T0X4</accession>
<dbReference type="Proteomes" id="UP000012174">
    <property type="component" value="Unassembled WGS sequence"/>
</dbReference>
<keyword evidence="8" id="KW-1185">Reference proteome</keyword>